<dbReference type="EMBL" id="JAACJM010000023">
    <property type="protein sequence ID" value="KAF5366452.1"/>
    <property type="molecule type" value="Genomic_DNA"/>
</dbReference>
<dbReference type="SUPFAM" id="SSF56112">
    <property type="entry name" value="Protein kinase-like (PK-like)"/>
    <property type="match status" value="1"/>
</dbReference>
<evidence type="ECO:0000313" key="7">
    <source>
        <dbReference type="Proteomes" id="UP000559256"/>
    </source>
</evidence>
<dbReference type="CDD" id="cd04515">
    <property type="entry name" value="Alpha_kinase"/>
    <property type="match status" value="1"/>
</dbReference>
<reference evidence="6 7" key="1">
    <citation type="journal article" date="2020" name="ISME J.">
        <title>Uncovering the hidden diversity of litter-decomposition mechanisms in mushroom-forming fungi.</title>
        <authorList>
            <person name="Floudas D."/>
            <person name="Bentzer J."/>
            <person name="Ahren D."/>
            <person name="Johansson T."/>
            <person name="Persson P."/>
            <person name="Tunlid A."/>
        </authorList>
    </citation>
    <scope>NUCLEOTIDE SEQUENCE [LARGE SCALE GENOMIC DNA]</scope>
    <source>
        <strain evidence="6 7">CBS 291.85</strain>
    </source>
</reference>
<dbReference type="Proteomes" id="UP000559256">
    <property type="component" value="Unassembled WGS sequence"/>
</dbReference>
<dbReference type="Gene3D" id="3.20.200.10">
    <property type="entry name" value="MHCK/EF2 kinase"/>
    <property type="match status" value="1"/>
</dbReference>
<protein>
    <recommendedName>
        <fullName evidence="5">Alpha-type protein kinase domain-containing protein</fullName>
    </recommendedName>
</protein>
<feature type="compositionally biased region" description="Polar residues" evidence="4">
    <location>
        <begin position="413"/>
        <end position="423"/>
    </location>
</feature>
<comment type="caution">
    <text evidence="6">The sequence shown here is derived from an EMBL/GenBank/DDBJ whole genome shotgun (WGS) entry which is preliminary data.</text>
</comment>
<evidence type="ECO:0000313" key="6">
    <source>
        <dbReference type="EMBL" id="KAF5366452.1"/>
    </source>
</evidence>
<dbReference type="OrthoDB" id="301415at2759"/>
<feature type="domain" description="Alpha-type protein kinase" evidence="5">
    <location>
        <begin position="445"/>
        <end position="711"/>
    </location>
</feature>
<dbReference type="GO" id="GO:0005524">
    <property type="term" value="F:ATP binding"/>
    <property type="evidence" value="ECO:0007669"/>
    <property type="project" value="InterPro"/>
</dbReference>
<keyword evidence="2" id="KW-0808">Transferase</keyword>
<dbReference type="InterPro" id="IPR011009">
    <property type="entry name" value="Kinase-like_dom_sf"/>
</dbReference>
<keyword evidence="7" id="KW-1185">Reference proteome</keyword>
<evidence type="ECO:0000256" key="4">
    <source>
        <dbReference type="SAM" id="MobiDB-lite"/>
    </source>
</evidence>
<evidence type="ECO:0000256" key="3">
    <source>
        <dbReference type="ARBA" id="ARBA00022777"/>
    </source>
</evidence>
<proteinExistence type="predicted"/>
<accession>A0A8H5GK64</accession>
<evidence type="ECO:0000256" key="1">
    <source>
        <dbReference type="ARBA" id="ARBA00022527"/>
    </source>
</evidence>
<feature type="region of interest" description="Disordered" evidence="4">
    <location>
        <begin position="394"/>
        <end position="423"/>
    </location>
</feature>
<dbReference type="Pfam" id="PF02816">
    <property type="entry name" value="Alpha_kinase"/>
    <property type="match status" value="1"/>
</dbReference>
<dbReference type="AlphaFoldDB" id="A0A8H5GK64"/>
<organism evidence="6 7">
    <name type="scientific">Tetrapyrgos nigripes</name>
    <dbReference type="NCBI Taxonomy" id="182062"/>
    <lineage>
        <taxon>Eukaryota</taxon>
        <taxon>Fungi</taxon>
        <taxon>Dikarya</taxon>
        <taxon>Basidiomycota</taxon>
        <taxon>Agaricomycotina</taxon>
        <taxon>Agaricomycetes</taxon>
        <taxon>Agaricomycetidae</taxon>
        <taxon>Agaricales</taxon>
        <taxon>Marasmiineae</taxon>
        <taxon>Marasmiaceae</taxon>
        <taxon>Tetrapyrgos</taxon>
    </lineage>
</organism>
<feature type="region of interest" description="Disordered" evidence="4">
    <location>
        <begin position="112"/>
        <end position="136"/>
    </location>
</feature>
<gene>
    <name evidence="6" type="ORF">D9758_009800</name>
</gene>
<evidence type="ECO:0000259" key="5">
    <source>
        <dbReference type="PROSITE" id="PS51158"/>
    </source>
</evidence>
<dbReference type="InterPro" id="IPR004166">
    <property type="entry name" value="a-kinase_dom"/>
</dbReference>
<dbReference type="PROSITE" id="PS51158">
    <property type="entry name" value="ALPHA_KINASE"/>
    <property type="match status" value="1"/>
</dbReference>
<keyword evidence="3" id="KW-0418">Kinase</keyword>
<dbReference type="GO" id="GO:0004674">
    <property type="term" value="F:protein serine/threonine kinase activity"/>
    <property type="evidence" value="ECO:0007669"/>
    <property type="project" value="UniProtKB-KW"/>
</dbReference>
<name>A0A8H5GK64_9AGAR</name>
<keyword evidence="1" id="KW-0723">Serine/threonine-protein kinase</keyword>
<evidence type="ECO:0000256" key="2">
    <source>
        <dbReference type="ARBA" id="ARBA00022679"/>
    </source>
</evidence>
<sequence>MAICNSCSIDFPLLIAHSTCHLCKQLLDKSAPERASLKKRPQCLSCGTVYTELATKLCQPCVIHWARSDSSQLPAALSIDSAARAEIAAMRSQLNHANDLIHPSATANTVMESALQHRSRASDKRLGTPRASSRPQNANLVKAAAAGAANRTLNQSQAILHAANQKRNGSVQVAATLWKSSRGRKGEENLQELQRFTKTEQFDKTTNVLKAFTELLLKLRESYKRTYPTSDYQNITSQTVAYHAHVNKNTHSELTIEDLESMTMENLLQHFANQSFIKLNEINSRRLSIRVVIDEAFLPDTQEALYNNLDALSAQPPMSSISLISRSSNIHRASAVVMGTGGSAQDSTRLRSSISIPSLHRASAVMGSHHQLGVHSSIPLRCASAVLGSNHRTSAVITGEKRKARSPSPPSNPSIFGTSLTQQSQDRRSYVRNVELIAFNFRKIQYDADNGSFSTDNVVHEILLTKNREAHYERNQPRAADSGYIGGGSSKKVYYARFDGREYAFAQCPNVDACENAFALKAEYKNLHHAYILANEFKNELNSLGIRFPRFYVNFEGSFLGEIDTDDLTRTSFTQIDQAPTNKIFLATRLLPCGEADQPIQKFTGSENVGAPPKSSMTRLMHAFMHYTYAMTKKTFLLSDIQGILDNNNELCVIDPQHHSNSSDRRSRIYWDGGPEKMESYIAHHIESEDDDLDEGCSKNQFCNGLNLLTVKVV</sequence>